<dbReference type="PANTHER" id="PTHR42785:SF1">
    <property type="entry name" value="DNA TOPOISOMERASE"/>
    <property type="match status" value="1"/>
</dbReference>
<feature type="region of interest" description="Disordered" evidence="9">
    <location>
        <begin position="895"/>
        <end position="923"/>
    </location>
</feature>
<dbReference type="SMART" id="SM00436">
    <property type="entry name" value="TOP1Bc"/>
    <property type="match status" value="1"/>
</dbReference>
<reference evidence="12" key="1">
    <citation type="submission" date="2020-12" db="EMBL/GenBank/DDBJ databases">
        <title>Prauserella sp. ASG 168, a novel actinomycete isolated from cave rock.</title>
        <authorList>
            <person name="Suriyachadkun C."/>
        </authorList>
    </citation>
    <scope>NUCLEOTIDE SEQUENCE</scope>
    <source>
        <strain evidence="12">ASG 168</strain>
    </source>
</reference>
<dbReference type="CDD" id="cd03363">
    <property type="entry name" value="TOPRIM_TopoIA_TopoI"/>
    <property type="match status" value="1"/>
</dbReference>
<feature type="site" description="Interaction with DNA" evidence="8">
    <location>
        <position position="544"/>
    </location>
</feature>
<feature type="compositionally biased region" description="Basic residues" evidence="9">
    <location>
        <begin position="904"/>
        <end position="923"/>
    </location>
</feature>
<evidence type="ECO:0000256" key="6">
    <source>
        <dbReference type="ARBA" id="ARBA00023125"/>
    </source>
</evidence>
<dbReference type="NCBIfam" id="TIGR01051">
    <property type="entry name" value="topA_bact"/>
    <property type="match status" value="1"/>
</dbReference>
<dbReference type="Gene3D" id="1.10.460.10">
    <property type="entry name" value="Topoisomerase I, domain 2"/>
    <property type="match status" value="1"/>
</dbReference>
<feature type="site" description="Interaction with DNA" evidence="8">
    <location>
        <position position="169"/>
    </location>
</feature>
<dbReference type="Gene3D" id="3.40.50.140">
    <property type="match status" value="1"/>
</dbReference>
<evidence type="ECO:0000256" key="5">
    <source>
        <dbReference type="ARBA" id="ARBA00023029"/>
    </source>
</evidence>
<dbReference type="InterPro" id="IPR005733">
    <property type="entry name" value="TopoI_bac-type"/>
</dbReference>
<dbReference type="PANTHER" id="PTHR42785">
    <property type="entry name" value="DNA TOPOISOMERASE, TYPE IA, CORE"/>
    <property type="match status" value="1"/>
</dbReference>
<dbReference type="Gene3D" id="1.10.290.10">
    <property type="entry name" value="Topoisomerase I, domain 4"/>
    <property type="match status" value="1"/>
</dbReference>
<dbReference type="InterPro" id="IPR028612">
    <property type="entry name" value="Topoisom_1_IA"/>
</dbReference>
<feature type="site" description="Interaction with DNA" evidence="8">
    <location>
        <position position="343"/>
    </location>
</feature>
<gene>
    <name evidence="8 12" type="primary">topA</name>
    <name evidence="12" type="ORF">JHE00_12620</name>
</gene>
<dbReference type="CDD" id="cd00186">
    <property type="entry name" value="TOP1Ac"/>
    <property type="match status" value="1"/>
</dbReference>
<accession>A0A934V5H9</accession>
<dbReference type="Pfam" id="PF01131">
    <property type="entry name" value="Topoisom_bac"/>
    <property type="match status" value="1"/>
</dbReference>
<feature type="region of interest" description="Disordered" evidence="9">
    <location>
        <begin position="493"/>
        <end position="516"/>
    </location>
</feature>
<dbReference type="InterPro" id="IPR013824">
    <property type="entry name" value="Topo_IA_cen_sub1"/>
</dbReference>
<evidence type="ECO:0000256" key="4">
    <source>
        <dbReference type="ARBA" id="ARBA00022842"/>
    </source>
</evidence>
<feature type="region of interest" description="Disordered" evidence="9">
    <location>
        <begin position="783"/>
        <end position="811"/>
    </location>
</feature>
<evidence type="ECO:0000256" key="2">
    <source>
        <dbReference type="ARBA" id="ARBA00009446"/>
    </source>
</evidence>
<evidence type="ECO:0000313" key="12">
    <source>
        <dbReference type="EMBL" id="MBK1785170.1"/>
    </source>
</evidence>
<dbReference type="PROSITE" id="PS52039">
    <property type="entry name" value="TOPO_IA_2"/>
    <property type="match status" value="1"/>
</dbReference>
<feature type="domain" description="Topo IA-type catalytic" evidence="11">
    <location>
        <begin position="158"/>
        <end position="613"/>
    </location>
</feature>
<feature type="site" description="Interaction with DNA" evidence="8">
    <location>
        <position position="177"/>
    </location>
</feature>
<organism evidence="12 13">
    <name type="scientific">Prauserella cavernicola</name>
    <dbReference type="NCBI Taxonomy" id="2800127"/>
    <lineage>
        <taxon>Bacteria</taxon>
        <taxon>Bacillati</taxon>
        <taxon>Actinomycetota</taxon>
        <taxon>Actinomycetes</taxon>
        <taxon>Pseudonocardiales</taxon>
        <taxon>Pseudonocardiaceae</taxon>
        <taxon>Prauserella</taxon>
    </lineage>
</organism>
<dbReference type="SUPFAM" id="SSF56712">
    <property type="entry name" value="Prokaryotic type I DNA topoisomerase"/>
    <property type="match status" value="1"/>
</dbReference>
<dbReference type="InterPro" id="IPR025589">
    <property type="entry name" value="Toprim_C_rpt"/>
</dbReference>
<keyword evidence="3" id="KW-0479">Metal-binding</keyword>
<sequence>MAGSTKTKKSAAANGGGRRRLVIVESPTKARKIAPYLGRDYVVESSRGHIRDLPRGAADVPAKYKGQPWARLGVDVDNDFEPLYVVSPDKKATVTELKTLLKDVDELYLATDPDREGEAIAWHLLEALKPKVPVRRMVFHEVTEQAIRAAAENTRELDPDLVDAQETRRILDRLYGYEVSPVLWKKVMPRLSAGRVQSVATRVIVERERERMRFTSASYWDISATMDAGADASPRTFPARLSSVAGSRLATGRDFGSDGQLKASARDVRVLDEAEANRLAQALTERDFAVSSVEEKPYTRRPYAPFMTSTLQQEAGRKLRFSSERSMRIAQRLYENGYITYMRTDSTTLSETALTAARNQATDLYGSEYVSPTPRQYTRKVKNAQEAHEAIRPAGEVFRTPGQVAGELETDEFRLYELIWQRTIASQMADAKGTTMSVRITGTATSGEECVFSSSGRTITFPGFLKAYVESVDSETGGDADDKQSRLPQLSEGQELTAGELSPDGHSTSPPARYSEPSLVSKLEELGIGRPSTYASIIKTIQDRGYVWKKGSALVPSWVAFSVVGLLEQHFERLVDYDFTAAMEDELDRIAAGDEQRTQWLSRFYFGGDQGVDGSIGRLGGLKKLVGTSVEDIDAREINSIKMFDDTEGHAVVVRVGRYGPYLEREVNEQSQRANLPEDLPPDELTLEIAERLFATPQEGRVLGNDPVSGNEIVAKEGRFGPYVTELLPEPEEPEGGTTGKKTSKAKKPKPRTASLFKSMTIEDMTLDDALKLLSLPRVVGKDPDSGDEITAQNGRYGPYLKKGTDSRSLSTEEQIFDITVEEALKIYAEPKRRGRQAAAKPPLKELGEDPNSGKPMIVKDGRFGPYVTDGEYNASLRKSDSVEDLTVERAAELLAEKRAKGPAPKKRTATKKKATTAKSKSS</sequence>
<dbReference type="EC" id="5.6.2.1" evidence="8"/>
<keyword evidence="4" id="KW-0460">Magnesium</keyword>
<keyword evidence="13" id="KW-1185">Reference proteome</keyword>
<proteinExistence type="inferred from homology"/>
<feature type="domain" description="Toprim" evidence="10">
    <location>
        <begin position="19"/>
        <end position="143"/>
    </location>
</feature>
<comment type="function">
    <text evidence="8">Releases the supercoiling and torsional tension of DNA, which is introduced during the DNA replication and transcription, by transiently cleaving and rejoining one strand of the DNA duplex. Introduces a single-strand break via transesterification at a target site in duplex DNA. The scissile phosphodiester is attacked by the catalytic tyrosine of the enzyme, resulting in the formation of a DNA-(5'-phosphotyrosyl)-enzyme intermediate and the expulsion of a 3'-OH DNA strand. The free DNA strand then undergoes passage around the unbroken strand, thus removing DNA supercoils. Finally, in the religation step, the DNA 3'-OH attacks the covalent intermediate to expel the active-site tyrosine and restore the DNA phosphodiester backbone.</text>
</comment>
<comment type="catalytic activity">
    <reaction evidence="1 8">
        <text>ATP-independent breakage of single-stranded DNA, followed by passage and rejoining.</text>
        <dbReference type="EC" id="5.6.2.1"/>
    </reaction>
</comment>
<dbReference type="AlphaFoldDB" id="A0A934V5H9"/>
<feature type="site" description="Interaction with DNA" evidence="8">
    <location>
        <position position="172"/>
    </location>
</feature>
<evidence type="ECO:0000313" key="13">
    <source>
        <dbReference type="Proteomes" id="UP000635245"/>
    </source>
</evidence>
<dbReference type="InterPro" id="IPR003601">
    <property type="entry name" value="Topo_IA_2"/>
</dbReference>
<keyword evidence="6 8" id="KW-0238">DNA-binding</keyword>
<dbReference type="InterPro" id="IPR000380">
    <property type="entry name" value="Topo_IA"/>
</dbReference>
<dbReference type="InterPro" id="IPR013825">
    <property type="entry name" value="Topo_IA_cen_sub2"/>
</dbReference>
<feature type="region of interest" description="Interaction with DNA" evidence="8">
    <location>
        <begin position="192"/>
        <end position="197"/>
    </location>
</feature>
<evidence type="ECO:0000259" key="11">
    <source>
        <dbReference type="PROSITE" id="PS52039"/>
    </source>
</evidence>
<dbReference type="InterPro" id="IPR003602">
    <property type="entry name" value="Topo_IA_DNA-bd_dom"/>
</dbReference>
<dbReference type="Pfam" id="PF13368">
    <property type="entry name" value="Toprim_C_rpt"/>
    <property type="match status" value="4"/>
</dbReference>
<evidence type="ECO:0000256" key="7">
    <source>
        <dbReference type="ARBA" id="ARBA00023235"/>
    </source>
</evidence>
<dbReference type="Gene3D" id="2.70.20.10">
    <property type="entry name" value="Topoisomerase I, domain 3"/>
    <property type="match status" value="1"/>
</dbReference>
<dbReference type="GO" id="GO:0046872">
    <property type="term" value="F:metal ion binding"/>
    <property type="evidence" value="ECO:0007669"/>
    <property type="project" value="UniProtKB-KW"/>
</dbReference>
<dbReference type="InterPro" id="IPR013826">
    <property type="entry name" value="Topo_IA_cen_sub3"/>
</dbReference>
<comment type="subunit">
    <text evidence="8">Monomer.</text>
</comment>
<dbReference type="Proteomes" id="UP000635245">
    <property type="component" value="Unassembled WGS sequence"/>
</dbReference>
<keyword evidence="5 8" id="KW-0799">Topoisomerase</keyword>
<dbReference type="PROSITE" id="PS00396">
    <property type="entry name" value="TOPO_IA_1"/>
    <property type="match status" value="1"/>
</dbReference>
<dbReference type="SMART" id="SM00493">
    <property type="entry name" value="TOPRIM"/>
    <property type="match status" value="1"/>
</dbReference>
<dbReference type="GO" id="GO:0006265">
    <property type="term" value="P:DNA topological change"/>
    <property type="evidence" value="ECO:0007669"/>
    <property type="project" value="UniProtKB-UniRule"/>
</dbReference>
<dbReference type="GO" id="GO:0003917">
    <property type="term" value="F:DNA topoisomerase type I (single strand cut, ATP-independent) activity"/>
    <property type="evidence" value="ECO:0007669"/>
    <property type="project" value="UniProtKB-UniRule"/>
</dbReference>
<dbReference type="GO" id="GO:0003677">
    <property type="term" value="F:DNA binding"/>
    <property type="evidence" value="ECO:0007669"/>
    <property type="project" value="UniProtKB-KW"/>
</dbReference>
<feature type="site" description="Interaction with DNA" evidence="8">
    <location>
        <position position="168"/>
    </location>
</feature>
<feature type="compositionally biased region" description="Basic residues" evidence="9">
    <location>
        <begin position="742"/>
        <end position="751"/>
    </location>
</feature>
<dbReference type="InterPro" id="IPR023405">
    <property type="entry name" value="Topo_IA_core_domain"/>
</dbReference>
<feature type="active site" description="O-(5'-phospho-DNA)-tyrosine intermediate" evidence="8">
    <location>
        <position position="341"/>
    </location>
</feature>
<feature type="region of interest" description="Disordered" evidence="9">
    <location>
        <begin position="831"/>
        <end position="865"/>
    </location>
</feature>
<dbReference type="Pfam" id="PF01751">
    <property type="entry name" value="Toprim"/>
    <property type="match status" value="1"/>
</dbReference>
<dbReference type="InterPro" id="IPR023406">
    <property type="entry name" value="Topo_IA_AS"/>
</dbReference>
<protein>
    <recommendedName>
        <fullName evidence="8">DNA topoisomerase 1</fullName>
        <ecNumber evidence="8">5.6.2.1</ecNumber>
    </recommendedName>
    <alternativeName>
        <fullName evidence="8">DNA topoisomerase I</fullName>
    </alternativeName>
</protein>
<dbReference type="PROSITE" id="PS50880">
    <property type="entry name" value="TOPRIM"/>
    <property type="match status" value="1"/>
</dbReference>
<keyword evidence="7 8" id="KW-0413">Isomerase</keyword>
<evidence type="ECO:0000256" key="8">
    <source>
        <dbReference type="HAMAP-Rule" id="MF_00952"/>
    </source>
</evidence>
<dbReference type="InterPro" id="IPR034149">
    <property type="entry name" value="TOPRIM_TopoI"/>
</dbReference>
<comment type="caution">
    <text evidence="12">The sequence shown here is derived from an EMBL/GenBank/DDBJ whole genome shotgun (WGS) entry which is preliminary data.</text>
</comment>
<dbReference type="SMART" id="SM00437">
    <property type="entry name" value="TOP1Ac"/>
    <property type="match status" value="1"/>
</dbReference>
<dbReference type="InterPro" id="IPR006171">
    <property type="entry name" value="TOPRIM_dom"/>
</dbReference>
<name>A0A934V5H9_9PSEU</name>
<feature type="site" description="Interaction with DNA" evidence="8">
    <location>
        <position position="184"/>
    </location>
</feature>
<feature type="region of interest" description="Disordered" evidence="9">
    <location>
        <begin position="726"/>
        <end position="755"/>
    </location>
</feature>
<comment type="similarity">
    <text evidence="2 8">Belongs to the type IA topoisomerase family.</text>
</comment>
<dbReference type="EMBL" id="JAENJH010000002">
    <property type="protein sequence ID" value="MBK1785170.1"/>
    <property type="molecule type" value="Genomic_DNA"/>
</dbReference>
<evidence type="ECO:0000259" key="10">
    <source>
        <dbReference type="PROSITE" id="PS50880"/>
    </source>
</evidence>
<dbReference type="HAMAP" id="MF_00952">
    <property type="entry name" value="Topoisom_1_prok"/>
    <property type="match status" value="1"/>
</dbReference>
<evidence type="ECO:0000256" key="9">
    <source>
        <dbReference type="SAM" id="MobiDB-lite"/>
    </source>
</evidence>
<dbReference type="PRINTS" id="PR00417">
    <property type="entry name" value="PRTPISMRASEI"/>
</dbReference>
<feature type="site" description="Interaction with DNA" evidence="8">
    <location>
        <position position="49"/>
    </location>
</feature>
<dbReference type="RefSeq" id="WP_200318103.1">
    <property type="nucleotide sequence ID" value="NZ_JAENJH010000002.1"/>
</dbReference>
<evidence type="ECO:0000256" key="3">
    <source>
        <dbReference type="ARBA" id="ARBA00022723"/>
    </source>
</evidence>
<dbReference type="InterPro" id="IPR013497">
    <property type="entry name" value="Topo_IA_cen"/>
</dbReference>
<evidence type="ECO:0000256" key="1">
    <source>
        <dbReference type="ARBA" id="ARBA00000213"/>
    </source>
</evidence>